<dbReference type="Proteomes" id="UP001152747">
    <property type="component" value="Unassembled WGS sequence"/>
</dbReference>
<dbReference type="PROSITE" id="PS51257">
    <property type="entry name" value="PROKAR_LIPOPROTEIN"/>
    <property type="match status" value="1"/>
</dbReference>
<accession>A0A9P1IVK0</accession>
<evidence type="ECO:0000256" key="1">
    <source>
        <dbReference type="SAM" id="SignalP"/>
    </source>
</evidence>
<dbReference type="AlphaFoldDB" id="A0A9P1IVK0"/>
<comment type="caution">
    <text evidence="2">The sequence shown here is derived from an EMBL/GenBank/DDBJ whole genome shotgun (WGS) entry which is preliminary data.</text>
</comment>
<feature type="signal peptide" evidence="1">
    <location>
        <begin position="1"/>
        <end position="16"/>
    </location>
</feature>
<dbReference type="OrthoDB" id="5862488at2759"/>
<feature type="chain" id="PRO_5040144991" evidence="1">
    <location>
        <begin position="17"/>
        <end position="372"/>
    </location>
</feature>
<reference evidence="2" key="1">
    <citation type="submission" date="2022-11" db="EMBL/GenBank/DDBJ databases">
        <authorList>
            <person name="Kikuchi T."/>
        </authorList>
    </citation>
    <scope>NUCLEOTIDE SEQUENCE</scope>
    <source>
        <strain evidence="2">PS1010</strain>
    </source>
</reference>
<name>A0A9P1IVK0_9PELO</name>
<organism evidence="2 3">
    <name type="scientific">Caenorhabditis angaria</name>
    <dbReference type="NCBI Taxonomy" id="860376"/>
    <lineage>
        <taxon>Eukaryota</taxon>
        <taxon>Metazoa</taxon>
        <taxon>Ecdysozoa</taxon>
        <taxon>Nematoda</taxon>
        <taxon>Chromadorea</taxon>
        <taxon>Rhabditida</taxon>
        <taxon>Rhabditina</taxon>
        <taxon>Rhabditomorpha</taxon>
        <taxon>Rhabditoidea</taxon>
        <taxon>Rhabditidae</taxon>
        <taxon>Peloderinae</taxon>
        <taxon>Caenorhabditis</taxon>
    </lineage>
</organism>
<gene>
    <name evidence="2" type="ORF">CAMP_LOCUS14548</name>
</gene>
<sequence>MKTIGLLLAITGIASSCFCPQIISPSCGCGGGASYTPYYGSAGYATPNYNYNYNSYAAPQPAGAGSYAIFYRDLTPFRQPYYQPQQSYPQRIPPPPVYPQPIPPPIRPQPPRFPQQPVIVQPTVAPIRVTPARYEPPTTTQSPVIVHEGQVEYEQEDYDTTVTTTYRPVPVTTQTFAPIVEIITTTTTSTTQLPTTTQITPVPAAVQDEIEDFEDTTEPSKKKDEFYYVYYDEKGNKVGDSRSGTTFPPQDIIQEVTTVAAIQASTVKALNVATGKLESTENYDDIVVEQTAKVGGKTGDVVYEDETIEYEDGTTVKPTTIKTLKRGLGDNQIMVSASDTVGESMGYRKRLNANGVKIVQKQRADKRKLHSN</sequence>
<evidence type="ECO:0000313" key="3">
    <source>
        <dbReference type="Proteomes" id="UP001152747"/>
    </source>
</evidence>
<proteinExistence type="predicted"/>
<evidence type="ECO:0000313" key="2">
    <source>
        <dbReference type="EMBL" id="CAI5451911.1"/>
    </source>
</evidence>
<dbReference type="EMBL" id="CANHGI010000005">
    <property type="protein sequence ID" value="CAI5451911.1"/>
    <property type="molecule type" value="Genomic_DNA"/>
</dbReference>
<keyword evidence="3" id="KW-1185">Reference proteome</keyword>
<protein>
    <submittedName>
        <fullName evidence="2">Uncharacterized protein</fullName>
    </submittedName>
</protein>
<keyword evidence="1" id="KW-0732">Signal</keyword>